<dbReference type="AlphaFoldDB" id="W6RSQ0"/>
<dbReference type="STRING" id="1216932.CM240_0466"/>
<dbReference type="Proteomes" id="UP000019426">
    <property type="component" value="Chromosome M2/40_rep1"/>
</dbReference>
<accession>W6RSQ0</accession>
<evidence type="ECO:0000256" key="3">
    <source>
        <dbReference type="SAM" id="Phobius"/>
    </source>
</evidence>
<keyword evidence="3" id="KW-0812">Transmembrane</keyword>
<protein>
    <submittedName>
        <fullName evidence="5">Polysaccharide deacetylase family protein</fullName>
    </submittedName>
</protein>
<dbReference type="Gene3D" id="3.20.20.370">
    <property type="entry name" value="Glycoside hydrolase/deacetylase"/>
    <property type="match status" value="1"/>
</dbReference>
<dbReference type="CDD" id="cd10944">
    <property type="entry name" value="CE4_SmPgdA_like"/>
    <property type="match status" value="1"/>
</dbReference>
<dbReference type="InterPro" id="IPR011330">
    <property type="entry name" value="Glyco_hydro/deAcase_b/a-brl"/>
</dbReference>
<proteinExistence type="predicted"/>
<dbReference type="PANTHER" id="PTHR10587:SF133">
    <property type="entry name" value="CHITIN DEACETYLASE 1-RELATED"/>
    <property type="match status" value="1"/>
</dbReference>
<dbReference type="HOGENOM" id="CLU_021264_6_2_9"/>
<dbReference type="EMBL" id="HG917868">
    <property type="protein sequence ID" value="CDM67631.1"/>
    <property type="molecule type" value="Genomic_DNA"/>
</dbReference>
<evidence type="ECO:0000313" key="6">
    <source>
        <dbReference type="Proteomes" id="UP000019426"/>
    </source>
</evidence>
<evidence type="ECO:0000313" key="5">
    <source>
        <dbReference type="EMBL" id="CDM67631.1"/>
    </source>
</evidence>
<keyword evidence="6" id="KW-1185">Reference proteome</keyword>
<dbReference type="GO" id="GO:0016020">
    <property type="term" value="C:membrane"/>
    <property type="evidence" value="ECO:0007669"/>
    <property type="project" value="TreeGrafter"/>
</dbReference>
<evidence type="ECO:0000256" key="1">
    <source>
        <dbReference type="ARBA" id="ARBA00022723"/>
    </source>
</evidence>
<keyword evidence="3" id="KW-1133">Transmembrane helix</keyword>
<dbReference type="PROSITE" id="PS51677">
    <property type="entry name" value="NODB"/>
    <property type="match status" value="1"/>
</dbReference>
<dbReference type="Pfam" id="PF01522">
    <property type="entry name" value="Polysacc_deac_1"/>
    <property type="match status" value="1"/>
</dbReference>
<evidence type="ECO:0000259" key="4">
    <source>
        <dbReference type="PROSITE" id="PS51677"/>
    </source>
</evidence>
<keyword evidence="3" id="KW-0472">Membrane</keyword>
<dbReference type="InterPro" id="IPR050248">
    <property type="entry name" value="Polysacc_deacetylase_ArnD"/>
</dbReference>
<feature type="transmembrane region" description="Helical" evidence="3">
    <location>
        <begin position="6"/>
        <end position="27"/>
    </location>
</feature>
<dbReference type="RefSeq" id="WP_051483642.1">
    <property type="nucleotide sequence ID" value="NZ_HG917868.1"/>
</dbReference>
<dbReference type="KEGG" id="clt:CM240_0466"/>
<keyword evidence="2" id="KW-0378">Hydrolase</keyword>
<name>W6RSQ0_9CLOT</name>
<organism evidence="5 6">
    <name type="scientific">Clostridium bornimense</name>
    <dbReference type="NCBI Taxonomy" id="1216932"/>
    <lineage>
        <taxon>Bacteria</taxon>
        <taxon>Bacillati</taxon>
        <taxon>Bacillota</taxon>
        <taxon>Clostridia</taxon>
        <taxon>Eubacteriales</taxon>
        <taxon>Clostridiaceae</taxon>
        <taxon>Clostridium</taxon>
    </lineage>
</organism>
<dbReference type="eggNOG" id="COG0726">
    <property type="taxonomic scope" value="Bacteria"/>
</dbReference>
<evidence type="ECO:0000256" key="2">
    <source>
        <dbReference type="ARBA" id="ARBA00022801"/>
    </source>
</evidence>
<sequence>MKKLKISATILNTVLLMLIFILINCIVANISNKYSKKDDISKHSNTLLSNGPKNEITTEPKVPEKTIEEKRKEISDKYGYETRDIEYILSNYIYNVDGKKVAFLTFDDGPSTTNTPKILDILDKKDAKATFFVLGNEIERSEESKAVFKEIYKKGHAIGNHSYSHDYNYLYPNRHVNTDNILEDFTHSENVMKSVLGNNFKCNVVRFPGGHMSWDGMKASEQFFINHNMKYIDWNCLTGDSEIRNATKDQLIEKFHDTYKNQDRLVVLMHDTYGKESTVEALPEIIDFLRSEGYEFGILI</sequence>
<gene>
    <name evidence="5" type="ORF">CM240_0466</name>
</gene>
<dbReference type="PANTHER" id="PTHR10587">
    <property type="entry name" value="GLYCOSYL TRANSFERASE-RELATED"/>
    <property type="match status" value="1"/>
</dbReference>
<dbReference type="GO" id="GO:0005975">
    <property type="term" value="P:carbohydrate metabolic process"/>
    <property type="evidence" value="ECO:0007669"/>
    <property type="project" value="InterPro"/>
</dbReference>
<keyword evidence="1" id="KW-0479">Metal-binding</keyword>
<feature type="domain" description="NodB homology" evidence="4">
    <location>
        <begin position="100"/>
        <end position="297"/>
    </location>
</feature>
<reference evidence="5 6" key="1">
    <citation type="submission" date="2013-11" db="EMBL/GenBank/DDBJ databases">
        <title>Complete genome sequence of Clostridum sp. M2/40.</title>
        <authorList>
            <person name="Wibberg D."/>
            <person name="Puehler A."/>
            <person name="Schlueter A."/>
        </authorList>
    </citation>
    <scope>NUCLEOTIDE SEQUENCE [LARGE SCALE GENOMIC DNA]</scope>
    <source>
        <strain evidence="6">M2/40</strain>
    </source>
</reference>
<dbReference type="InterPro" id="IPR002509">
    <property type="entry name" value="NODB_dom"/>
</dbReference>
<dbReference type="SUPFAM" id="SSF88713">
    <property type="entry name" value="Glycoside hydrolase/deacetylase"/>
    <property type="match status" value="1"/>
</dbReference>
<dbReference type="PATRIC" id="fig|1216932.3.peg.449"/>
<dbReference type="GO" id="GO:0016810">
    <property type="term" value="F:hydrolase activity, acting on carbon-nitrogen (but not peptide) bonds"/>
    <property type="evidence" value="ECO:0007669"/>
    <property type="project" value="InterPro"/>
</dbReference>
<dbReference type="GO" id="GO:0046872">
    <property type="term" value="F:metal ion binding"/>
    <property type="evidence" value="ECO:0007669"/>
    <property type="project" value="UniProtKB-KW"/>
</dbReference>